<keyword evidence="7 10" id="KW-0503">Monooxygenase</keyword>
<keyword evidence="11" id="KW-1185">Reference proteome</keyword>
<evidence type="ECO:0000256" key="1">
    <source>
        <dbReference type="ARBA" id="ARBA00001917"/>
    </source>
</evidence>
<protein>
    <recommendedName>
        <fullName evidence="8">Propionate 3-nitronate monooxygenase</fullName>
    </recommendedName>
</protein>
<evidence type="ECO:0000256" key="4">
    <source>
        <dbReference type="ARBA" id="ARBA00022630"/>
    </source>
</evidence>
<evidence type="ECO:0000256" key="7">
    <source>
        <dbReference type="ARBA" id="ARBA00023033"/>
    </source>
</evidence>
<dbReference type="InterPro" id="IPR004136">
    <property type="entry name" value="NMO"/>
</dbReference>
<organism evidence="10 11">
    <name type="scientific">Nocardia cerradoensis</name>
    <dbReference type="NCBI Taxonomy" id="85688"/>
    <lineage>
        <taxon>Bacteria</taxon>
        <taxon>Bacillati</taxon>
        <taxon>Actinomycetota</taxon>
        <taxon>Actinomycetes</taxon>
        <taxon>Mycobacteriales</taxon>
        <taxon>Nocardiaceae</taxon>
        <taxon>Nocardia</taxon>
    </lineage>
</organism>
<evidence type="ECO:0000256" key="6">
    <source>
        <dbReference type="ARBA" id="ARBA00023002"/>
    </source>
</evidence>
<dbReference type="InterPro" id="IPR013785">
    <property type="entry name" value="Aldolase_TIM"/>
</dbReference>
<keyword evidence="3" id="KW-0216">Detoxification</keyword>
<dbReference type="GO" id="GO:0009636">
    <property type="term" value="P:response to toxic substance"/>
    <property type="evidence" value="ECO:0007669"/>
    <property type="project" value="UniProtKB-KW"/>
</dbReference>
<dbReference type="PANTHER" id="PTHR42747:SF3">
    <property type="entry name" value="NITRONATE MONOOXYGENASE-RELATED"/>
    <property type="match status" value="1"/>
</dbReference>
<evidence type="ECO:0000313" key="11">
    <source>
        <dbReference type="Proteomes" id="UP000215506"/>
    </source>
</evidence>
<dbReference type="EMBL" id="NGAF01000006">
    <property type="protein sequence ID" value="OXR44741.1"/>
    <property type="molecule type" value="Genomic_DNA"/>
</dbReference>
<evidence type="ECO:0000313" key="10">
    <source>
        <dbReference type="EMBL" id="OXR44741.1"/>
    </source>
</evidence>
<dbReference type="PANTHER" id="PTHR42747">
    <property type="entry name" value="NITRONATE MONOOXYGENASE-RELATED"/>
    <property type="match status" value="1"/>
</dbReference>
<dbReference type="SUPFAM" id="SSF51412">
    <property type="entry name" value="Inosine monophosphate dehydrogenase (IMPDH)"/>
    <property type="match status" value="1"/>
</dbReference>
<evidence type="ECO:0000256" key="8">
    <source>
        <dbReference type="ARBA" id="ARBA00031155"/>
    </source>
</evidence>
<name>A0A231H785_9NOCA</name>
<evidence type="ECO:0000256" key="5">
    <source>
        <dbReference type="ARBA" id="ARBA00022643"/>
    </source>
</evidence>
<keyword evidence="4" id="KW-0285">Flavoprotein</keyword>
<dbReference type="CDD" id="cd04730">
    <property type="entry name" value="NPD_like"/>
    <property type="match status" value="1"/>
</dbReference>
<comment type="catalytic activity">
    <reaction evidence="9">
        <text>3 propionate 3-nitronate + 3 O2 + H2O = 3 3-oxopropanoate + 2 nitrate + nitrite + H2O2 + 3 H(+)</text>
        <dbReference type="Rhea" id="RHEA:57332"/>
        <dbReference type="ChEBI" id="CHEBI:15377"/>
        <dbReference type="ChEBI" id="CHEBI:15378"/>
        <dbReference type="ChEBI" id="CHEBI:15379"/>
        <dbReference type="ChEBI" id="CHEBI:16240"/>
        <dbReference type="ChEBI" id="CHEBI:16301"/>
        <dbReference type="ChEBI" id="CHEBI:17632"/>
        <dbReference type="ChEBI" id="CHEBI:33190"/>
        <dbReference type="ChEBI" id="CHEBI:136067"/>
    </reaction>
</comment>
<comment type="cofactor">
    <cofactor evidence="1">
        <name>FMN</name>
        <dbReference type="ChEBI" id="CHEBI:58210"/>
    </cofactor>
</comment>
<accession>A0A231H785</accession>
<gene>
    <name evidence="10" type="ORF">B7C42_03536</name>
</gene>
<dbReference type="Proteomes" id="UP000215506">
    <property type="component" value="Unassembled WGS sequence"/>
</dbReference>
<dbReference type="AlphaFoldDB" id="A0A231H785"/>
<reference evidence="10 11" key="1">
    <citation type="submission" date="2017-07" db="EMBL/GenBank/DDBJ databases">
        <title>First draft Genome Sequence of Nocardia cerradoensis isolated from human infection.</title>
        <authorList>
            <person name="Carrasco G."/>
        </authorList>
    </citation>
    <scope>NUCLEOTIDE SEQUENCE [LARGE SCALE GENOMIC DNA]</scope>
    <source>
        <strain evidence="10 11">CNM20130759</strain>
    </source>
</reference>
<dbReference type="GO" id="GO:0018580">
    <property type="term" value="F:nitronate monooxygenase activity"/>
    <property type="evidence" value="ECO:0007669"/>
    <property type="project" value="InterPro"/>
</dbReference>
<keyword evidence="6 10" id="KW-0560">Oxidoreductase</keyword>
<keyword evidence="5" id="KW-0288">FMN</keyword>
<comment type="similarity">
    <text evidence="2">Belongs to the nitronate monooxygenase family. NMO class I subfamily.</text>
</comment>
<sequence>MGTVTEARGRVQTEGVILDNVRTPIVLAPMAGGPSTPELAAAVGNAGGLGFLAAGYLSATDTAARIAALRELTETPFGVNLFVPGAPTPPEHFAAYLDRLGRRFPLGEARFDADAWDEKLDLLTTEPVAVVSCTFGCPSEAEIERLHRAGTEVWVTVTSVPEARVAAETGADVLVAQGAEGGGHRGGFADRPEEDGADPLTTLALVQLVRAAVDTPVVAAGGIATGAGIAAVLAAGAAAAQLGTAFLRCPEAGTSALHRDALAIETPTMLTRAFSGRRARGLRNQFMLDNPDAPAAYPEIHYATGPLRAQARAADNPDAVNLWAGQAHTLADAVPAADLVRTLTEDTKAALQSALSRPFESC</sequence>
<comment type="caution">
    <text evidence="10">The sequence shown here is derived from an EMBL/GenBank/DDBJ whole genome shotgun (WGS) entry which is preliminary data.</text>
</comment>
<evidence type="ECO:0000256" key="3">
    <source>
        <dbReference type="ARBA" id="ARBA00022575"/>
    </source>
</evidence>
<evidence type="ECO:0000256" key="9">
    <source>
        <dbReference type="ARBA" id="ARBA00049401"/>
    </source>
</evidence>
<proteinExistence type="inferred from homology"/>
<evidence type="ECO:0000256" key="2">
    <source>
        <dbReference type="ARBA" id="ARBA00009881"/>
    </source>
</evidence>
<dbReference type="Gene3D" id="3.20.20.70">
    <property type="entry name" value="Aldolase class I"/>
    <property type="match status" value="1"/>
</dbReference>
<dbReference type="Pfam" id="PF03060">
    <property type="entry name" value="NMO"/>
    <property type="match status" value="1"/>
</dbReference>